<feature type="transmembrane region" description="Helical" evidence="6">
    <location>
        <begin position="241"/>
        <end position="265"/>
    </location>
</feature>
<evidence type="ECO:0000256" key="2">
    <source>
        <dbReference type="ARBA" id="ARBA00022692"/>
    </source>
</evidence>
<sequence length="358" mass="40366">MDKAFMEQLWSQRSYGTPLAITFMVIPTVSIALRFYAKFTARRPIEASDFLSVTAWIFTVAFLACMLVAVYLPASYADSPNGIDTPVSKITFTLNLLWLGGCYFCKLSILCVYYSLLATPSSRFRWAVRITFALTAAVGLASALGFLLVFRDLSWWWTPELRQNPSLLVEEVRMNLAVDIMSLLTDFIIIVLPLPVLLKLNLSRHKKRVLVVLFSLGFLTCIEVIIRIITTYAFNGALDAIQIQCLLMALEPVMGVTICSLPVFLRLFRKSSQPNSSYYKSTSAGPGSFYPIDDSATKRLRQDHDEILLQSIDMDPIQQPRAVRIKKEIIIQSSVIEHHGSQDSFKEFYVTNTVARAD</sequence>
<keyword evidence="2 6" id="KW-0812">Transmembrane</keyword>
<reference evidence="8 9" key="1">
    <citation type="journal article" date="2015" name="Genome Announc.">
        <title>Draft Genome Sequence and Gene Annotation of the Entomopathogenic Fungus Verticillium hemipterigenum.</title>
        <authorList>
            <person name="Horn F."/>
            <person name="Habel A."/>
            <person name="Scharf D.H."/>
            <person name="Dworschak J."/>
            <person name="Brakhage A.A."/>
            <person name="Guthke R."/>
            <person name="Hertweck C."/>
            <person name="Linde J."/>
        </authorList>
    </citation>
    <scope>NUCLEOTIDE SEQUENCE [LARGE SCALE GENOMIC DNA]</scope>
</reference>
<comment type="similarity">
    <text evidence="5">Belongs to the SAT4 family.</text>
</comment>
<keyword evidence="9" id="KW-1185">Reference proteome</keyword>
<dbReference type="AlphaFoldDB" id="A0A0A1TEB7"/>
<dbReference type="Proteomes" id="UP000039046">
    <property type="component" value="Unassembled WGS sequence"/>
</dbReference>
<evidence type="ECO:0000256" key="1">
    <source>
        <dbReference type="ARBA" id="ARBA00004141"/>
    </source>
</evidence>
<evidence type="ECO:0000256" key="3">
    <source>
        <dbReference type="ARBA" id="ARBA00022989"/>
    </source>
</evidence>
<dbReference type="Pfam" id="PF20684">
    <property type="entry name" value="Fung_rhodopsin"/>
    <property type="match status" value="1"/>
</dbReference>
<dbReference type="PANTHER" id="PTHR33048">
    <property type="entry name" value="PTH11-LIKE INTEGRAL MEMBRANE PROTEIN (AFU_ORTHOLOGUE AFUA_5G11245)"/>
    <property type="match status" value="1"/>
</dbReference>
<feature type="transmembrane region" description="Helical" evidence="6">
    <location>
        <begin position="176"/>
        <end position="197"/>
    </location>
</feature>
<feature type="transmembrane region" description="Helical" evidence="6">
    <location>
        <begin position="49"/>
        <end position="72"/>
    </location>
</feature>
<comment type="subcellular location">
    <subcellularLocation>
        <location evidence="1">Membrane</location>
        <topology evidence="1">Multi-pass membrane protein</topology>
    </subcellularLocation>
</comment>
<dbReference type="OrthoDB" id="5421689at2759"/>
<dbReference type="EMBL" id="CDHN01000002">
    <property type="protein sequence ID" value="CEJ87962.1"/>
    <property type="molecule type" value="Genomic_DNA"/>
</dbReference>
<evidence type="ECO:0000313" key="8">
    <source>
        <dbReference type="EMBL" id="CEJ87962.1"/>
    </source>
</evidence>
<evidence type="ECO:0000256" key="6">
    <source>
        <dbReference type="SAM" id="Phobius"/>
    </source>
</evidence>
<evidence type="ECO:0000313" key="9">
    <source>
        <dbReference type="Proteomes" id="UP000039046"/>
    </source>
</evidence>
<gene>
    <name evidence="8" type="ORF">VHEMI04568</name>
</gene>
<feature type="transmembrane region" description="Helical" evidence="6">
    <location>
        <begin position="126"/>
        <end position="150"/>
    </location>
</feature>
<accession>A0A0A1TEB7</accession>
<feature type="domain" description="Rhodopsin" evidence="7">
    <location>
        <begin position="33"/>
        <end position="269"/>
    </location>
</feature>
<dbReference type="GO" id="GO:0016020">
    <property type="term" value="C:membrane"/>
    <property type="evidence" value="ECO:0007669"/>
    <property type="project" value="UniProtKB-SubCell"/>
</dbReference>
<keyword evidence="3 6" id="KW-1133">Transmembrane helix</keyword>
<keyword evidence="4 6" id="KW-0472">Membrane</keyword>
<evidence type="ECO:0000256" key="5">
    <source>
        <dbReference type="ARBA" id="ARBA00038359"/>
    </source>
</evidence>
<dbReference type="HOGENOM" id="CLU_774303_0_0_1"/>
<feature type="transmembrane region" description="Helical" evidence="6">
    <location>
        <begin position="15"/>
        <end position="37"/>
    </location>
</feature>
<evidence type="ECO:0000259" key="7">
    <source>
        <dbReference type="Pfam" id="PF20684"/>
    </source>
</evidence>
<name>A0A0A1TEB7_9HYPO</name>
<evidence type="ECO:0000256" key="4">
    <source>
        <dbReference type="ARBA" id="ARBA00023136"/>
    </source>
</evidence>
<feature type="transmembrane region" description="Helical" evidence="6">
    <location>
        <begin position="92"/>
        <end position="114"/>
    </location>
</feature>
<protein>
    <recommendedName>
        <fullName evidence="7">Rhodopsin domain-containing protein</fullName>
    </recommendedName>
</protein>
<feature type="transmembrane region" description="Helical" evidence="6">
    <location>
        <begin position="209"/>
        <end position="229"/>
    </location>
</feature>
<dbReference type="InterPro" id="IPR052337">
    <property type="entry name" value="SAT4-like"/>
</dbReference>
<organism evidence="8 9">
    <name type="scientific">[Torrubiella] hemipterigena</name>
    <dbReference type="NCBI Taxonomy" id="1531966"/>
    <lineage>
        <taxon>Eukaryota</taxon>
        <taxon>Fungi</taxon>
        <taxon>Dikarya</taxon>
        <taxon>Ascomycota</taxon>
        <taxon>Pezizomycotina</taxon>
        <taxon>Sordariomycetes</taxon>
        <taxon>Hypocreomycetidae</taxon>
        <taxon>Hypocreales</taxon>
        <taxon>Clavicipitaceae</taxon>
        <taxon>Clavicipitaceae incertae sedis</taxon>
        <taxon>'Torrubiella' clade</taxon>
    </lineage>
</organism>
<dbReference type="InterPro" id="IPR049326">
    <property type="entry name" value="Rhodopsin_dom_fungi"/>
</dbReference>
<proteinExistence type="inferred from homology"/>
<dbReference type="PANTHER" id="PTHR33048:SF47">
    <property type="entry name" value="INTEGRAL MEMBRANE PROTEIN-RELATED"/>
    <property type="match status" value="1"/>
</dbReference>